<feature type="chain" id="PRO_5024398181" evidence="2">
    <location>
        <begin position="27"/>
        <end position="366"/>
    </location>
</feature>
<sequence length="366" mass="39017">MSLRHPTLFRPAALALALAIAPYAAAEEQIQIPGLNMPVAASTQQPERQAALRVEQQRVADAAEAEPDVAVQGHAPAPAPAASKPRLVQVTPGSADNPAVPSSVLPKPVKSLPPVDTRQDVVVTNGTNTLIPISLGQINRIVTPFEDPKVQTVSDATIETSGNVIYVTTIVPERPVTMYVTPADDESVAISLTLFPQDIPPIQANLIFSKSLPGAAQPQGAGGIAAASVRSYSGQAKKWERSMPYMETLRELLRQLALGNLPRGYSMGAPANGGRVPACAQPNLSFDFSHAQLLEGHDFRVFVATVENISARTVEFDYADCTHPNRAAVSVWPNEVLEPGQKSEVYVVTRVPVDVPDTSVRPSLLN</sequence>
<dbReference type="Pfam" id="PF23536">
    <property type="entry name" value="TraK_C"/>
    <property type="match status" value="1"/>
</dbReference>
<evidence type="ECO:0000259" key="3">
    <source>
        <dbReference type="Pfam" id="PF06586"/>
    </source>
</evidence>
<dbReference type="Proteomes" id="UP000306635">
    <property type="component" value="Unassembled WGS sequence"/>
</dbReference>
<evidence type="ECO:0000313" key="5">
    <source>
        <dbReference type="EMBL" id="TLX69769.1"/>
    </source>
</evidence>
<evidence type="ECO:0000256" key="2">
    <source>
        <dbReference type="SAM" id="SignalP"/>
    </source>
</evidence>
<dbReference type="EMBL" id="SWDV01000079">
    <property type="protein sequence ID" value="TLX69769.1"/>
    <property type="molecule type" value="Genomic_DNA"/>
</dbReference>
<reference evidence="5 6" key="1">
    <citation type="submission" date="2019-04" db="EMBL/GenBank/DDBJ databases">
        <authorList>
            <person name="Li M."/>
        </authorList>
    </citation>
    <scope>NUCLEOTIDE SEQUENCE [LARGE SCALE GENOMIC DNA]</scope>
    <source>
        <strain evidence="5 6">LAM1902</strain>
    </source>
</reference>
<dbReference type="InterPro" id="IPR010563">
    <property type="entry name" value="TraK_N"/>
</dbReference>
<evidence type="ECO:0000256" key="1">
    <source>
        <dbReference type="SAM" id="MobiDB-lite"/>
    </source>
</evidence>
<evidence type="ECO:0000259" key="4">
    <source>
        <dbReference type="Pfam" id="PF23536"/>
    </source>
</evidence>
<dbReference type="InterPro" id="IPR055397">
    <property type="entry name" value="TraK_C"/>
</dbReference>
<organism evidence="5 6">
    <name type="scientific">Pseudomonas nicosulfuronedens</name>
    <dbReference type="NCBI Taxonomy" id="2571105"/>
    <lineage>
        <taxon>Bacteria</taxon>
        <taxon>Pseudomonadati</taxon>
        <taxon>Pseudomonadota</taxon>
        <taxon>Gammaproteobacteria</taxon>
        <taxon>Pseudomonadales</taxon>
        <taxon>Pseudomonadaceae</taxon>
        <taxon>Pseudomonas</taxon>
    </lineage>
</organism>
<keyword evidence="6" id="KW-1185">Reference proteome</keyword>
<evidence type="ECO:0000313" key="6">
    <source>
        <dbReference type="Proteomes" id="UP000306635"/>
    </source>
</evidence>
<feature type="signal peptide" evidence="2">
    <location>
        <begin position="1"/>
        <end position="26"/>
    </location>
</feature>
<feature type="domain" description="TraK N-terminal" evidence="3">
    <location>
        <begin position="118"/>
        <end position="210"/>
    </location>
</feature>
<dbReference type="AlphaFoldDB" id="A0A5R9QKH6"/>
<protein>
    <submittedName>
        <fullName evidence="5">Conjugal transfer protein</fullName>
    </submittedName>
</protein>
<feature type="domain" description="TraK C-terminal" evidence="4">
    <location>
        <begin position="237"/>
        <end position="349"/>
    </location>
</feature>
<feature type="region of interest" description="Disordered" evidence="1">
    <location>
        <begin position="73"/>
        <end position="111"/>
    </location>
</feature>
<dbReference type="Pfam" id="PF06586">
    <property type="entry name" value="TraK_N"/>
    <property type="match status" value="1"/>
</dbReference>
<accession>A0A5R9QKH6</accession>
<proteinExistence type="predicted"/>
<name>A0A5R9QKH6_9PSED</name>
<comment type="caution">
    <text evidence="5">The sequence shown here is derived from an EMBL/GenBank/DDBJ whole genome shotgun (WGS) entry which is preliminary data.</text>
</comment>
<gene>
    <name evidence="5" type="ORF">FAS41_30135</name>
</gene>
<keyword evidence="2" id="KW-0732">Signal</keyword>
<feature type="compositionally biased region" description="Low complexity" evidence="1">
    <location>
        <begin position="100"/>
        <end position="111"/>
    </location>
</feature>
<dbReference type="OrthoDB" id="5298536at2"/>